<dbReference type="InterPro" id="IPR011006">
    <property type="entry name" value="CheY-like_superfamily"/>
</dbReference>
<keyword evidence="6 10" id="KW-0238">DNA-binding</keyword>
<evidence type="ECO:0000256" key="3">
    <source>
        <dbReference type="ARBA" id="ARBA00022553"/>
    </source>
</evidence>
<accession>A0ABX0JHS6</accession>
<dbReference type="InterPro" id="IPR039420">
    <property type="entry name" value="WalR-like"/>
</dbReference>
<feature type="DNA-binding region" description="OmpR/PhoB-type" evidence="10">
    <location>
        <begin position="131"/>
        <end position="230"/>
    </location>
</feature>
<dbReference type="Proteomes" id="UP001165962">
    <property type="component" value="Unassembled WGS sequence"/>
</dbReference>
<dbReference type="CDD" id="cd00383">
    <property type="entry name" value="trans_reg_C"/>
    <property type="match status" value="1"/>
</dbReference>
<comment type="caution">
    <text evidence="13">The sequence shown here is derived from an EMBL/GenBank/DDBJ whole genome shotgun (WGS) entry which is preliminary data.</text>
</comment>
<evidence type="ECO:0000256" key="9">
    <source>
        <dbReference type="PROSITE-ProRule" id="PRU00169"/>
    </source>
</evidence>
<dbReference type="SMART" id="SM00862">
    <property type="entry name" value="Trans_reg_C"/>
    <property type="match status" value="1"/>
</dbReference>
<dbReference type="PANTHER" id="PTHR48111:SF44">
    <property type="entry name" value="TRANSCRIPTIONAL REGULATORY PROTEIN RESD"/>
    <property type="match status" value="1"/>
</dbReference>
<organism evidence="13 14">
    <name type="scientific">Paenibacillus agricola</name>
    <dbReference type="NCBI Taxonomy" id="2716264"/>
    <lineage>
        <taxon>Bacteria</taxon>
        <taxon>Bacillati</taxon>
        <taxon>Bacillota</taxon>
        <taxon>Bacilli</taxon>
        <taxon>Bacillales</taxon>
        <taxon>Paenibacillaceae</taxon>
        <taxon>Paenibacillus</taxon>
    </lineage>
</organism>
<dbReference type="SMART" id="SM00448">
    <property type="entry name" value="REC"/>
    <property type="match status" value="1"/>
</dbReference>
<dbReference type="EMBL" id="JAAOIW010000011">
    <property type="protein sequence ID" value="NHN33285.1"/>
    <property type="molecule type" value="Genomic_DNA"/>
</dbReference>
<gene>
    <name evidence="13" type="ORF">G9U52_26075</name>
</gene>
<evidence type="ECO:0000256" key="10">
    <source>
        <dbReference type="PROSITE-ProRule" id="PRU01091"/>
    </source>
</evidence>
<dbReference type="Pfam" id="PF00072">
    <property type="entry name" value="Response_reg"/>
    <property type="match status" value="1"/>
</dbReference>
<dbReference type="InterPro" id="IPR001789">
    <property type="entry name" value="Sig_transdc_resp-reg_receiver"/>
</dbReference>
<dbReference type="PANTHER" id="PTHR48111">
    <property type="entry name" value="REGULATOR OF RPOS"/>
    <property type="match status" value="1"/>
</dbReference>
<evidence type="ECO:0000313" key="13">
    <source>
        <dbReference type="EMBL" id="NHN33285.1"/>
    </source>
</evidence>
<evidence type="ECO:0000256" key="1">
    <source>
        <dbReference type="ARBA" id="ARBA00004496"/>
    </source>
</evidence>
<proteinExistence type="predicted"/>
<keyword evidence="5" id="KW-0805">Transcription regulation</keyword>
<reference evidence="13" key="1">
    <citation type="submission" date="2020-03" db="EMBL/GenBank/DDBJ databases">
        <title>Draft sequencing of Paenibacilllus sp. S3N08.</title>
        <authorList>
            <person name="Kim D.-U."/>
        </authorList>
    </citation>
    <scope>NUCLEOTIDE SEQUENCE</scope>
    <source>
        <strain evidence="13">S3N08</strain>
    </source>
</reference>
<dbReference type="Gene3D" id="3.40.50.2300">
    <property type="match status" value="1"/>
</dbReference>
<dbReference type="Gene3D" id="6.10.250.690">
    <property type="match status" value="1"/>
</dbReference>
<keyword evidence="4" id="KW-0902">Two-component regulatory system</keyword>
<evidence type="ECO:0000259" key="11">
    <source>
        <dbReference type="PROSITE" id="PS50110"/>
    </source>
</evidence>
<feature type="domain" description="OmpR/PhoB-type" evidence="12">
    <location>
        <begin position="131"/>
        <end position="230"/>
    </location>
</feature>
<evidence type="ECO:0000256" key="5">
    <source>
        <dbReference type="ARBA" id="ARBA00023015"/>
    </source>
</evidence>
<dbReference type="RefSeq" id="WP_166153590.1">
    <property type="nucleotide sequence ID" value="NZ_JAAOIW010000011.1"/>
</dbReference>
<protein>
    <submittedName>
        <fullName evidence="13">Response regulator transcription factor</fullName>
    </submittedName>
</protein>
<feature type="domain" description="Response regulatory" evidence="11">
    <location>
        <begin position="5"/>
        <end position="118"/>
    </location>
</feature>
<dbReference type="CDD" id="cd17574">
    <property type="entry name" value="REC_OmpR"/>
    <property type="match status" value="1"/>
</dbReference>
<evidence type="ECO:0000256" key="7">
    <source>
        <dbReference type="ARBA" id="ARBA00023159"/>
    </source>
</evidence>
<dbReference type="PROSITE" id="PS51755">
    <property type="entry name" value="OMPR_PHOB"/>
    <property type="match status" value="1"/>
</dbReference>
<dbReference type="Gene3D" id="1.10.10.10">
    <property type="entry name" value="Winged helix-like DNA-binding domain superfamily/Winged helix DNA-binding domain"/>
    <property type="match status" value="1"/>
</dbReference>
<feature type="modified residue" description="4-aspartylphosphate" evidence="9">
    <location>
        <position position="54"/>
    </location>
</feature>
<keyword evidence="8" id="KW-0804">Transcription</keyword>
<keyword evidence="7" id="KW-0010">Activator</keyword>
<evidence type="ECO:0000256" key="6">
    <source>
        <dbReference type="ARBA" id="ARBA00023125"/>
    </source>
</evidence>
<name>A0ABX0JHS6_9BACL</name>
<sequence length="235" mass="27192">MEKLQVLVVDDEWNMRNLLRIFLAKNDFEIVEAKNGLEAVNAVEIRDFDIIILDIMMPDMDGWEVCKKIRQKYNTPILMLTARTDTADKVNGFNMGADDYLVKPFETDELIARVHALIRRATVTQAKEHQSKKVEYAELVIYPEARHVEIQGKIVEYTQKEFDLLCLLAENPQRAYTRDMLLEKLWGHDFFGDARTVDTHIKNIREKAQKAGLGYNPIQTVWGVGYKFNAVGDKK</sequence>
<dbReference type="PROSITE" id="PS50110">
    <property type="entry name" value="RESPONSE_REGULATORY"/>
    <property type="match status" value="1"/>
</dbReference>
<dbReference type="SUPFAM" id="SSF52172">
    <property type="entry name" value="CheY-like"/>
    <property type="match status" value="1"/>
</dbReference>
<dbReference type="Pfam" id="PF00486">
    <property type="entry name" value="Trans_reg_C"/>
    <property type="match status" value="1"/>
</dbReference>
<dbReference type="InterPro" id="IPR001867">
    <property type="entry name" value="OmpR/PhoB-type_DNA-bd"/>
</dbReference>
<evidence type="ECO:0000259" key="12">
    <source>
        <dbReference type="PROSITE" id="PS51755"/>
    </source>
</evidence>
<evidence type="ECO:0000256" key="4">
    <source>
        <dbReference type="ARBA" id="ARBA00023012"/>
    </source>
</evidence>
<evidence type="ECO:0000256" key="8">
    <source>
        <dbReference type="ARBA" id="ARBA00023163"/>
    </source>
</evidence>
<dbReference type="InterPro" id="IPR036388">
    <property type="entry name" value="WH-like_DNA-bd_sf"/>
</dbReference>
<evidence type="ECO:0000256" key="2">
    <source>
        <dbReference type="ARBA" id="ARBA00022490"/>
    </source>
</evidence>
<keyword evidence="3 9" id="KW-0597">Phosphoprotein</keyword>
<comment type="subcellular location">
    <subcellularLocation>
        <location evidence="1">Cytoplasm</location>
    </subcellularLocation>
</comment>
<evidence type="ECO:0000313" key="14">
    <source>
        <dbReference type="Proteomes" id="UP001165962"/>
    </source>
</evidence>
<keyword evidence="14" id="KW-1185">Reference proteome</keyword>
<keyword evidence="2" id="KW-0963">Cytoplasm</keyword>